<feature type="region of interest" description="Disordered" evidence="1">
    <location>
        <begin position="53"/>
        <end position="86"/>
    </location>
</feature>
<evidence type="ECO:0000256" key="1">
    <source>
        <dbReference type="SAM" id="MobiDB-lite"/>
    </source>
</evidence>
<name>A0AAX6F910_IRIPA</name>
<sequence length="86" mass="10101">MPRSTWRWVVPATDGGDPAMSNRLWQFRWWVWWRHEFGDLGATMALTAARRRRRLESAGNGRKRRPKRRGAEEHARRSTLAMGDAP</sequence>
<dbReference type="EMBL" id="JANAVB010030921">
    <property type="protein sequence ID" value="KAJ6812683.1"/>
    <property type="molecule type" value="Genomic_DNA"/>
</dbReference>
<keyword evidence="3" id="KW-1185">Reference proteome</keyword>
<reference evidence="2" key="2">
    <citation type="submission" date="2023-04" db="EMBL/GenBank/DDBJ databases">
        <authorList>
            <person name="Bruccoleri R.E."/>
            <person name="Oakeley E.J."/>
            <person name="Faust A.-M."/>
            <person name="Dessus-Babus S."/>
            <person name="Altorfer M."/>
            <person name="Burckhardt D."/>
            <person name="Oertli M."/>
            <person name="Naumann U."/>
            <person name="Petersen F."/>
            <person name="Wong J."/>
        </authorList>
    </citation>
    <scope>NUCLEOTIDE SEQUENCE</scope>
    <source>
        <strain evidence="2">GSM-AAB239-AS_SAM_17_03QT</strain>
        <tissue evidence="2">Leaf</tissue>
    </source>
</reference>
<organism evidence="2 3">
    <name type="scientific">Iris pallida</name>
    <name type="common">Sweet iris</name>
    <dbReference type="NCBI Taxonomy" id="29817"/>
    <lineage>
        <taxon>Eukaryota</taxon>
        <taxon>Viridiplantae</taxon>
        <taxon>Streptophyta</taxon>
        <taxon>Embryophyta</taxon>
        <taxon>Tracheophyta</taxon>
        <taxon>Spermatophyta</taxon>
        <taxon>Magnoliopsida</taxon>
        <taxon>Liliopsida</taxon>
        <taxon>Asparagales</taxon>
        <taxon>Iridaceae</taxon>
        <taxon>Iridoideae</taxon>
        <taxon>Irideae</taxon>
        <taxon>Iris</taxon>
    </lineage>
</organism>
<dbReference type="GO" id="GO:0016301">
    <property type="term" value="F:kinase activity"/>
    <property type="evidence" value="ECO:0007669"/>
    <property type="project" value="UniProtKB-KW"/>
</dbReference>
<keyword evidence="2" id="KW-0418">Kinase</keyword>
<keyword evidence="2" id="KW-0675">Receptor</keyword>
<proteinExistence type="predicted"/>
<protein>
    <submittedName>
        <fullName evidence="2">Proline-rich receptor-like protein kinase PERK9</fullName>
    </submittedName>
</protein>
<dbReference type="AlphaFoldDB" id="A0AAX6F910"/>
<accession>A0AAX6F910</accession>
<comment type="caution">
    <text evidence="2">The sequence shown here is derived from an EMBL/GenBank/DDBJ whole genome shotgun (WGS) entry which is preliminary data.</text>
</comment>
<dbReference type="Proteomes" id="UP001140949">
    <property type="component" value="Unassembled WGS sequence"/>
</dbReference>
<gene>
    <name evidence="2" type="ORF">M6B38_148300</name>
</gene>
<keyword evidence="2" id="KW-0808">Transferase</keyword>
<evidence type="ECO:0000313" key="3">
    <source>
        <dbReference type="Proteomes" id="UP001140949"/>
    </source>
</evidence>
<evidence type="ECO:0000313" key="2">
    <source>
        <dbReference type="EMBL" id="KAJ6812683.1"/>
    </source>
</evidence>
<reference evidence="2" key="1">
    <citation type="journal article" date="2023" name="GigaByte">
        <title>Genome assembly of the bearded iris, Iris pallida Lam.</title>
        <authorList>
            <person name="Bruccoleri R.E."/>
            <person name="Oakeley E.J."/>
            <person name="Faust A.M.E."/>
            <person name="Altorfer M."/>
            <person name="Dessus-Babus S."/>
            <person name="Burckhardt D."/>
            <person name="Oertli M."/>
            <person name="Naumann U."/>
            <person name="Petersen F."/>
            <person name="Wong J."/>
        </authorList>
    </citation>
    <scope>NUCLEOTIDE SEQUENCE</scope>
    <source>
        <strain evidence="2">GSM-AAB239-AS_SAM_17_03QT</strain>
    </source>
</reference>